<evidence type="ECO:0000313" key="3">
    <source>
        <dbReference type="EMBL" id="SNS89355.1"/>
    </source>
</evidence>
<dbReference type="PRINTS" id="PR01438">
    <property type="entry name" value="UNVRSLSTRESS"/>
</dbReference>
<evidence type="ECO:0000259" key="2">
    <source>
        <dbReference type="Pfam" id="PF00582"/>
    </source>
</evidence>
<dbReference type="RefSeq" id="WP_089399928.1">
    <property type="nucleotide sequence ID" value="NZ_FZOT01000008.1"/>
</dbReference>
<dbReference type="Pfam" id="PF00582">
    <property type="entry name" value="Usp"/>
    <property type="match status" value="1"/>
</dbReference>
<dbReference type="CDD" id="cd00293">
    <property type="entry name" value="USP-like"/>
    <property type="match status" value="1"/>
</dbReference>
<sequence>MFKTILVPTDGSALSDKAIANAVELARSLGASLVGMSVAEPYPYPHSPRPDGSSLIVSDARSFEEKTAALAQKNVERIAEAAREAKVPCETVVKVSASPYEEIVDVARNAKCDAIVMASHGRTGMSRLLLGSETQKVLAYSTLPVLVVR</sequence>
<dbReference type="EMBL" id="FZOT01000008">
    <property type="protein sequence ID" value="SNS89355.1"/>
    <property type="molecule type" value="Genomic_DNA"/>
</dbReference>
<reference evidence="3 4" key="1">
    <citation type="submission" date="2017-06" db="EMBL/GenBank/DDBJ databases">
        <authorList>
            <person name="Kim H.J."/>
            <person name="Triplett B.A."/>
        </authorList>
    </citation>
    <scope>NUCLEOTIDE SEQUENCE [LARGE SCALE GENOMIC DNA]</scope>
    <source>
        <strain evidence="3 4">U15</strain>
    </source>
</reference>
<name>A0A239I6V5_9BURK</name>
<dbReference type="OrthoDB" id="5295044at2"/>
<dbReference type="InterPro" id="IPR006016">
    <property type="entry name" value="UspA"/>
</dbReference>
<keyword evidence="4" id="KW-1185">Reference proteome</keyword>
<feature type="domain" description="UspA" evidence="2">
    <location>
        <begin position="1"/>
        <end position="149"/>
    </location>
</feature>
<dbReference type="Proteomes" id="UP000198284">
    <property type="component" value="Unassembled WGS sequence"/>
</dbReference>
<accession>A0A239I6V5</accession>
<comment type="similarity">
    <text evidence="1">Belongs to the universal stress protein A family.</text>
</comment>
<dbReference type="AlphaFoldDB" id="A0A239I6V5"/>
<dbReference type="Gene3D" id="3.40.50.620">
    <property type="entry name" value="HUPs"/>
    <property type="match status" value="1"/>
</dbReference>
<proteinExistence type="inferred from homology"/>
<evidence type="ECO:0000256" key="1">
    <source>
        <dbReference type="ARBA" id="ARBA00008791"/>
    </source>
</evidence>
<protein>
    <submittedName>
        <fullName evidence="3">Nucleotide-binding universal stress protein, UspA family</fullName>
    </submittedName>
</protein>
<evidence type="ECO:0000313" key="4">
    <source>
        <dbReference type="Proteomes" id="UP000198284"/>
    </source>
</evidence>
<dbReference type="InterPro" id="IPR014729">
    <property type="entry name" value="Rossmann-like_a/b/a_fold"/>
</dbReference>
<dbReference type="PANTHER" id="PTHR46268">
    <property type="entry name" value="STRESS RESPONSE PROTEIN NHAX"/>
    <property type="match status" value="1"/>
</dbReference>
<dbReference type="SUPFAM" id="SSF52402">
    <property type="entry name" value="Adenine nucleotide alpha hydrolases-like"/>
    <property type="match status" value="1"/>
</dbReference>
<organism evidence="3 4">
    <name type="scientific">Noviherbaspirillum humi</name>
    <dbReference type="NCBI Taxonomy" id="1688639"/>
    <lineage>
        <taxon>Bacteria</taxon>
        <taxon>Pseudomonadati</taxon>
        <taxon>Pseudomonadota</taxon>
        <taxon>Betaproteobacteria</taxon>
        <taxon>Burkholderiales</taxon>
        <taxon>Oxalobacteraceae</taxon>
        <taxon>Noviherbaspirillum</taxon>
    </lineage>
</organism>
<gene>
    <name evidence="3" type="ORF">SAMN06265795_108164</name>
</gene>
<dbReference type="PANTHER" id="PTHR46268:SF6">
    <property type="entry name" value="UNIVERSAL STRESS PROTEIN UP12"/>
    <property type="match status" value="1"/>
</dbReference>
<dbReference type="InterPro" id="IPR006015">
    <property type="entry name" value="Universal_stress_UspA"/>
</dbReference>